<dbReference type="GO" id="GO:0015293">
    <property type="term" value="F:symporter activity"/>
    <property type="evidence" value="ECO:0007669"/>
    <property type="project" value="UniProtKB-KW"/>
</dbReference>
<evidence type="ECO:0000256" key="8">
    <source>
        <dbReference type="ARBA" id="ARBA00023065"/>
    </source>
</evidence>
<keyword evidence="9 10" id="KW-0472">Membrane</keyword>
<keyword evidence="2" id="KW-0813">Transport</keyword>
<feature type="transmembrane region" description="Helical" evidence="10">
    <location>
        <begin position="98"/>
        <end position="120"/>
    </location>
</feature>
<evidence type="ECO:0000256" key="3">
    <source>
        <dbReference type="ARBA" id="ARBA00022538"/>
    </source>
</evidence>
<gene>
    <name evidence="13" type="ORF">BC624_104234</name>
    <name evidence="14" type="ORF">SAMN05443373_103234</name>
</gene>
<dbReference type="PANTHER" id="PTHR30540:SF83">
    <property type="entry name" value="K+ POTASSIUM TRANSPORTER"/>
    <property type="match status" value="1"/>
</dbReference>
<evidence type="ECO:0000313" key="16">
    <source>
        <dbReference type="Proteomes" id="UP000237771"/>
    </source>
</evidence>
<dbReference type="InterPro" id="IPR053951">
    <property type="entry name" value="K_trans_N"/>
</dbReference>
<dbReference type="RefSeq" id="WP_072941818.1">
    <property type="nucleotide sequence ID" value="NZ_FQWO01000003.1"/>
</dbReference>
<feature type="transmembrane region" description="Helical" evidence="10">
    <location>
        <begin position="393"/>
        <end position="415"/>
    </location>
</feature>
<feature type="transmembrane region" description="Helical" evidence="10">
    <location>
        <begin position="132"/>
        <end position="152"/>
    </location>
</feature>
<evidence type="ECO:0000259" key="11">
    <source>
        <dbReference type="Pfam" id="PF02705"/>
    </source>
</evidence>
<feature type="transmembrane region" description="Helical" evidence="10">
    <location>
        <begin position="43"/>
        <end position="61"/>
    </location>
</feature>
<organism evidence="14 15">
    <name type="scientific">Flavobacterium granuli</name>
    <dbReference type="NCBI Taxonomy" id="280093"/>
    <lineage>
        <taxon>Bacteria</taxon>
        <taxon>Pseudomonadati</taxon>
        <taxon>Bacteroidota</taxon>
        <taxon>Flavobacteriia</taxon>
        <taxon>Flavobacteriales</taxon>
        <taxon>Flavobacteriaceae</taxon>
        <taxon>Flavobacterium</taxon>
    </lineage>
</organism>
<dbReference type="PANTHER" id="PTHR30540">
    <property type="entry name" value="OSMOTIC STRESS POTASSIUM TRANSPORTER"/>
    <property type="match status" value="1"/>
</dbReference>
<feature type="transmembrane region" description="Helical" evidence="10">
    <location>
        <begin position="239"/>
        <end position="260"/>
    </location>
</feature>
<reference evidence="15" key="1">
    <citation type="submission" date="2016-11" db="EMBL/GenBank/DDBJ databases">
        <authorList>
            <person name="Varghese N."/>
            <person name="Submissions S."/>
        </authorList>
    </citation>
    <scope>NUCLEOTIDE SEQUENCE [LARGE SCALE GENOMIC DNA]</scope>
    <source>
        <strain evidence="15">DSM 19729</strain>
    </source>
</reference>
<dbReference type="OrthoDB" id="9805577at2"/>
<dbReference type="GO" id="GO:0015079">
    <property type="term" value="F:potassium ion transmembrane transporter activity"/>
    <property type="evidence" value="ECO:0007669"/>
    <property type="project" value="InterPro"/>
</dbReference>
<keyword evidence="6" id="KW-0630">Potassium</keyword>
<feature type="transmembrane region" description="Helical" evidence="10">
    <location>
        <begin position="164"/>
        <end position="184"/>
    </location>
</feature>
<evidence type="ECO:0000313" key="14">
    <source>
        <dbReference type="EMBL" id="SHG69001.1"/>
    </source>
</evidence>
<feature type="domain" description="K+ potassium transporter integral membrane" evidence="11">
    <location>
        <begin position="18"/>
        <end position="452"/>
    </location>
</feature>
<sequence>MSTSHKNLHSKLTLGGLLISLGIIYGDIGTSPLYVMKAILGDHIINADVVLGGISAVFWTLTLQTTIKYVVITLSADNHGEGGIFALYALVKKTKIKWLIVPAIIGGSALLADGIITPPISVSSAVEGIKTYYPQINTIPIVIGILFVLFTIQQFGSKLVGKFFAPMMLIWFSMLGILGLLQIIKSPEVFKAFNPYYAYHLLSIHPDGFFVLGFVFLCTTGAEALYSDMGHCGRKNIRISWMFVKTTLVLNYFGQAAYLIHHEGSTLQSLGGKNGNPFYLIMADWFQPIGIVIATLAAVIASQALISGSFTLINEAMRLNFWPKVKIKYPTELKGQLYIPSINWLLFFGCVGIVLHFEESGNMEHAYGLAIILCMIMTTILLNFYLIMKRVKLYFIVPLITIYLAIELSFLAANITKFSEGGYVTLIIAILLISVMTIWYLAKKISKSYTKIVKIQDYKKVLMELSADLSIPKYATHLVYMTNANRIDEIEEKVMYSILQKRPKRADLYWFVHVNILSEPYKTEYKVTEIIKDDLYRVDFNLGFREPTKISLMFKEVIKDMVKKGEVDITSRYESLNKNNIIGDFKFVLSEKFLSNDSDLRWHEKIIMNSYFFIKKLSLSEEGAFGLDSSSVKIEKFPMVLHPPENIGLTRIK</sequence>
<evidence type="ECO:0000313" key="13">
    <source>
        <dbReference type="EMBL" id="PRZ24117.1"/>
    </source>
</evidence>
<comment type="subcellular location">
    <subcellularLocation>
        <location evidence="1">Membrane</location>
        <topology evidence="1">Multi-pass membrane protein</topology>
    </subcellularLocation>
</comment>
<keyword evidence="7 10" id="KW-1133">Transmembrane helix</keyword>
<feature type="transmembrane region" description="Helical" evidence="10">
    <location>
        <begin position="421"/>
        <end position="442"/>
    </location>
</feature>
<dbReference type="EMBL" id="PVUB01000004">
    <property type="protein sequence ID" value="PRZ24117.1"/>
    <property type="molecule type" value="Genomic_DNA"/>
</dbReference>
<feature type="transmembrane region" description="Helical" evidence="10">
    <location>
        <begin position="335"/>
        <end position="355"/>
    </location>
</feature>
<name>A0A1M5LVF7_9FLAO</name>
<feature type="transmembrane region" description="Helical" evidence="10">
    <location>
        <begin position="367"/>
        <end position="386"/>
    </location>
</feature>
<dbReference type="InterPro" id="IPR003855">
    <property type="entry name" value="K+_transporter"/>
</dbReference>
<dbReference type="InterPro" id="IPR053952">
    <property type="entry name" value="K_trans_C"/>
</dbReference>
<dbReference type="STRING" id="280093.SAMN05443373_103234"/>
<keyword evidence="3" id="KW-0633">Potassium transport</keyword>
<proteinExistence type="predicted"/>
<dbReference type="GO" id="GO:0016020">
    <property type="term" value="C:membrane"/>
    <property type="evidence" value="ECO:0007669"/>
    <property type="project" value="UniProtKB-SubCell"/>
</dbReference>
<dbReference type="Pfam" id="PF22776">
    <property type="entry name" value="K_trans_C"/>
    <property type="match status" value="1"/>
</dbReference>
<reference evidence="14" key="2">
    <citation type="submission" date="2016-11" db="EMBL/GenBank/DDBJ databases">
        <authorList>
            <person name="Jaros S."/>
            <person name="Januszkiewicz K."/>
            <person name="Wedrychowicz H."/>
        </authorList>
    </citation>
    <scope>NUCLEOTIDE SEQUENCE [LARGE SCALE GENOMIC DNA]</scope>
    <source>
        <strain evidence="14">DSM 19729</strain>
    </source>
</reference>
<accession>A0A1M5LVF7</accession>
<evidence type="ECO:0000256" key="5">
    <source>
        <dbReference type="ARBA" id="ARBA00022847"/>
    </source>
</evidence>
<dbReference type="Proteomes" id="UP000237771">
    <property type="component" value="Unassembled WGS sequence"/>
</dbReference>
<evidence type="ECO:0000256" key="9">
    <source>
        <dbReference type="ARBA" id="ARBA00023136"/>
    </source>
</evidence>
<evidence type="ECO:0000256" key="10">
    <source>
        <dbReference type="SAM" id="Phobius"/>
    </source>
</evidence>
<evidence type="ECO:0000256" key="7">
    <source>
        <dbReference type="ARBA" id="ARBA00022989"/>
    </source>
</evidence>
<reference evidence="13 16" key="3">
    <citation type="submission" date="2018-03" db="EMBL/GenBank/DDBJ databases">
        <title>Genomic Encyclopedia of Archaeal and Bacterial Type Strains, Phase II (KMG-II): from individual species to whole genera.</title>
        <authorList>
            <person name="Goeker M."/>
        </authorList>
    </citation>
    <scope>NUCLEOTIDE SEQUENCE [LARGE SCALE GENOMIC DNA]</scope>
    <source>
        <strain evidence="13 16">DSM 17797</strain>
    </source>
</reference>
<feature type="domain" description="K+ potassium transporter C-terminal" evidence="12">
    <location>
        <begin position="476"/>
        <end position="632"/>
    </location>
</feature>
<feature type="transmembrane region" description="Helical" evidence="10">
    <location>
        <begin position="289"/>
        <end position="314"/>
    </location>
</feature>
<feature type="transmembrane region" description="Helical" evidence="10">
    <location>
        <begin position="196"/>
        <end position="218"/>
    </location>
</feature>
<keyword evidence="8" id="KW-0406">Ion transport</keyword>
<keyword evidence="16" id="KW-1185">Reference proteome</keyword>
<evidence type="ECO:0000259" key="12">
    <source>
        <dbReference type="Pfam" id="PF22776"/>
    </source>
</evidence>
<evidence type="ECO:0000256" key="6">
    <source>
        <dbReference type="ARBA" id="ARBA00022958"/>
    </source>
</evidence>
<keyword evidence="5" id="KW-0769">Symport</keyword>
<dbReference type="AlphaFoldDB" id="A0A1M5LVF7"/>
<feature type="transmembrane region" description="Helical" evidence="10">
    <location>
        <begin position="12"/>
        <end position="36"/>
    </location>
</feature>
<evidence type="ECO:0000256" key="2">
    <source>
        <dbReference type="ARBA" id="ARBA00022448"/>
    </source>
</evidence>
<evidence type="ECO:0000256" key="4">
    <source>
        <dbReference type="ARBA" id="ARBA00022692"/>
    </source>
</evidence>
<dbReference type="EMBL" id="FQWO01000003">
    <property type="protein sequence ID" value="SHG69001.1"/>
    <property type="molecule type" value="Genomic_DNA"/>
</dbReference>
<evidence type="ECO:0000313" key="15">
    <source>
        <dbReference type="Proteomes" id="UP000184384"/>
    </source>
</evidence>
<dbReference type="Proteomes" id="UP000184384">
    <property type="component" value="Unassembled WGS sequence"/>
</dbReference>
<keyword evidence="4 10" id="KW-0812">Transmembrane</keyword>
<evidence type="ECO:0000256" key="1">
    <source>
        <dbReference type="ARBA" id="ARBA00004141"/>
    </source>
</evidence>
<protein>
    <submittedName>
        <fullName evidence="14">KUP system potassium uptake protein</fullName>
    </submittedName>
</protein>
<dbReference type="Pfam" id="PF02705">
    <property type="entry name" value="K_trans"/>
    <property type="match status" value="1"/>
</dbReference>